<proteinExistence type="predicted"/>
<gene>
    <name evidence="1" type="ORF">HHA04nite_03820</name>
</gene>
<dbReference type="Proteomes" id="UP000321121">
    <property type="component" value="Unassembled WGS sequence"/>
</dbReference>
<protein>
    <submittedName>
        <fullName evidence="1">Uncharacterized protein</fullName>
    </submittedName>
</protein>
<evidence type="ECO:0000313" key="2">
    <source>
        <dbReference type="Proteomes" id="UP000321121"/>
    </source>
</evidence>
<keyword evidence="2" id="KW-1185">Reference proteome</keyword>
<name>A0ABQ0U089_9GAMM</name>
<reference evidence="1 2" key="1">
    <citation type="submission" date="2019-07" db="EMBL/GenBank/DDBJ databases">
        <title>Whole genome shotgun sequence of Halomonas halophila NBRC 102604.</title>
        <authorList>
            <person name="Hosoyama A."/>
            <person name="Uohara A."/>
            <person name="Ohji S."/>
            <person name="Ichikawa N."/>
        </authorList>
    </citation>
    <scope>NUCLEOTIDE SEQUENCE [LARGE SCALE GENOMIC DNA]</scope>
    <source>
        <strain evidence="1 2">NBRC 102604</strain>
    </source>
</reference>
<evidence type="ECO:0000313" key="1">
    <source>
        <dbReference type="EMBL" id="GEK71838.1"/>
    </source>
</evidence>
<organism evidence="1 2">
    <name type="scientific">Halomonas halophila</name>
    <dbReference type="NCBI Taxonomy" id="29573"/>
    <lineage>
        <taxon>Bacteria</taxon>
        <taxon>Pseudomonadati</taxon>
        <taxon>Pseudomonadota</taxon>
        <taxon>Gammaproteobacteria</taxon>
        <taxon>Oceanospirillales</taxon>
        <taxon>Halomonadaceae</taxon>
        <taxon>Halomonas</taxon>
    </lineage>
</organism>
<sequence>MGNLVRRVMRLKQESDMPTSLTPEVLDHWTAVAAAKNEAEKAIAHYMG</sequence>
<comment type="caution">
    <text evidence="1">The sequence shown here is derived from an EMBL/GenBank/DDBJ whole genome shotgun (WGS) entry which is preliminary data.</text>
</comment>
<dbReference type="EMBL" id="BJUS01000002">
    <property type="protein sequence ID" value="GEK71838.1"/>
    <property type="molecule type" value="Genomic_DNA"/>
</dbReference>
<accession>A0ABQ0U089</accession>